<comment type="caution">
    <text evidence="4">The sequence shown here is derived from an EMBL/GenBank/DDBJ whole genome shotgun (WGS) entry which is preliminary data.</text>
</comment>
<dbReference type="Proteomes" id="UP000792457">
    <property type="component" value="Unassembled WGS sequence"/>
</dbReference>
<dbReference type="InterPro" id="IPR050468">
    <property type="entry name" value="Cuticle_Struct_Prot"/>
</dbReference>
<reference evidence="4" key="2">
    <citation type="submission" date="2017-10" db="EMBL/GenBank/DDBJ databases">
        <title>Ladona fulva Genome sequencing and assembly.</title>
        <authorList>
            <person name="Murali S."/>
            <person name="Richards S."/>
            <person name="Bandaranaike D."/>
            <person name="Bellair M."/>
            <person name="Blankenburg K."/>
            <person name="Chao H."/>
            <person name="Dinh H."/>
            <person name="Doddapaneni H."/>
            <person name="Dugan-Rocha S."/>
            <person name="Elkadiri S."/>
            <person name="Gnanaolivu R."/>
            <person name="Hernandez B."/>
            <person name="Skinner E."/>
            <person name="Javaid M."/>
            <person name="Lee S."/>
            <person name="Li M."/>
            <person name="Ming W."/>
            <person name="Munidasa M."/>
            <person name="Muniz J."/>
            <person name="Nguyen L."/>
            <person name="Hughes D."/>
            <person name="Osuji N."/>
            <person name="Pu L.-L."/>
            <person name="Puazo M."/>
            <person name="Qu C."/>
            <person name="Quiroz J."/>
            <person name="Raj R."/>
            <person name="Weissenberger G."/>
            <person name="Xin Y."/>
            <person name="Zou X."/>
            <person name="Han Y."/>
            <person name="Worley K."/>
            <person name="Muzny D."/>
            <person name="Gibbs R."/>
        </authorList>
    </citation>
    <scope>NUCLEOTIDE SEQUENCE</scope>
    <source>
        <strain evidence="4">Sampled in the wild</strain>
    </source>
</reference>
<dbReference type="InterPro" id="IPR031311">
    <property type="entry name" value="CHIT_BIND_RR_consensus"/>
</dbReference>
<keyword evidence="5" id="KW-1185">Reference proteome</keyword>
<name>A0A8K0K578_LADFU</name>
<sequence>MPEERRFAQVCPYEEKETETDEEKATAPFTSRRGRTEAPYAPPVAEYGAPPPPELITHAVEAIPLTIARINAITPAETLPVTHIRSDSGAFSVSFADSEGSTFQEEGSIKNLPNSGIVLVKKGSFSYTGPDGVPVKLSYVADENGFQPVGDHLPVARY</sequence>
<dbReference type="PANTHER" id="PTHR10380">
    <property type="entry name" value="CUTICLE PROTEIN"/>
    <property type="match status" value="1"/>
</dbReference>
<reference evidence="4" key="1">
    <citation type="submission" date="2013-04" db="EMBL/GenBank/DDBJ databases">
        <authorList>
            <person name="Qu J."/>
            <person name="Murali S.C."/>
            <person name="Bandaranaike D."/>
            <person name="Bellair M."/>
            <person name="Blankenburg K."/>
            <person name="Chao H."/>
            <person name="Dinh H."/>
            <person name="Doddapaneni H."/>
            <person name="Downs B."/>
            <person name="Dugan-Rocha S."/>
            <person name="Elkadiri S."/>
            <person name="Gnanaolivu R.D."/>
            <person name="Hernandez B."/>
            <person name="Javaid M."/>
            <person name="Jayaseelan J.C."/>
            <person name="Lee S."/>
            <person name="Li M."/>
            <person name="Ming W."/>
            <person name="Munidasa M."/>
            <person name="Muniz J."/>
            <person name="Nguyen L."/>
            <person name="Ongeri F."/>
            <person name="Osuji N."/>
            <person name="Pu L.-L."/>
            <person name="Puazo M."/>
            <person name="Qu C."/>
            <person name="Quiroz J."/>
            <person name="Raj R."/>
            <person name="Weissenberger G."/>
            <person name="Xin Y."/>
            <person name="Zou X."/>
            <person name="Han Y."/>
            <person name="Richards S."/>
            <person name="Worley K."/>
            <person name="Muzny D."/>
            <person name="Gibbs R."/>
        </authorList>
    </citation>
    <scope>NUCLEOTIDE SEQUENCE</scope>
    <source>
        <strain evidence="4">Sampled in the wild</strain>
    </source>
</reference>
<dbReference type="PROSITE" id="PS00233">
    <property type="entry name" value="CHIT_BIND_RR_1"/>
    <property type="match status" value="1"/>
</dbReference>
<accession>A0A8K0K578</accession>
<evidence type="ECO:0000313" key="5">
    <source>
        <dbReference type="Proteomes" id="UP000792457"/>
    </source>
</evidence>
<organism evidence="4 5">
    <name type="scientific">Ladona fulva</name>
    <name type="common">Scarce chaser dragonfly</name>
    <name type="synonym">Libellula fulva</name>
    <dbReference type="NCBI Taxonomy" id="123851"/>
    <lineage>
        <taxon>Eukaryota</taxon>
        <taxon>Metazoa</taxon>
        <taxon>Ecdysozoa</taxon>
        <taxon>Arthropoda</taxon>
        <taxon>Hexapoda</taxon>
        <taxon>Insecta</taxon>
        <taxon>Pterygota</taxon>
        <taxon>Palaeoptera</taxon>
        <taxon>Odonata</taxon>
        <taxon>Epiprocta</taxon>
        <taxon>Anisoptera</taxon>
        <taxon>Libelluloidea</taxon>
        <taxon>Libellulidae</taxon>
        <taxon>Ladona</taxon>
    </lineage>
</organism>
<dbReference type="Pfam" id="PF00379">
    <property type="entry name" value="Chitin_bind_4"/>
    <property type="match status" value="1"/>
</dbReference>
<dbReference type="InterPro" id="IPR000618">
    <property type="entry name" value="Insect_cuticle"/>
</dbReference>
<evidence type="ECO:0000256" key="3">
    <source>
        <dbReference type="SAM" id="MobiDB-lite"/>
    </source>
</evidence>
<feature type="region of interest" description="Disordered" evidence="3">
    <location>
        <begin position="1"/>
        <end position="49"/>
    </location>
</feature>
<feature type="compositionally biased region" description="Low complexity" evidence="3">
    <location>
        <begin position="37"/>
        <end position="48"/>
    </location>
</feature>
<gene>
    <name evidence="4" type="ORF">J437_LFUL011835</name>
</gene>
<evidence type="ECO:0000256" key="1">
    <source>
        <dbReference type="ARBA" id="ARBA00022460"/>
    </source>
</evidence>
<protein>
    <submittedName>
        <fullName evidence="4">Uncharacterized protein</fullName>
    </submittedName>
</protein>
<dbReference type="GO" id="GO:0062129">
    <property type="term" value="C:chitin-based extracellular matrix"/>
    <property type="evidence" value="ECO:0007669"/>
    <property type="project" value="TreeGrafter"/>
</dbReference>
<dbReference type="EMBL" id="KZ308349">
    <property type="protein sequence ID" value="KAG8227907.1"/>
    <property type="molecule type" value="Genomic_DNA"/>
</dbReference>
<dbReference type="GO" id="GO:0008010">
    <property type="term" value="F:structural constituent of chitin-based larval cuticle"/>
    <property type="evidence" value="ECO:0007669"/>
    <property type="project" value="TreeGrafter"/>
</dbReference>
<proteinExistence type="predicted"/>
<dbReference type="PANTHER" id="PTHR10380:SF173">
    <property type="entry name" value="CUTICULAR PROTEIN 47EF, ISOFORM C-RELATED"/>
    <property type="match status" value="1"/>
</dbReference>
<evidence type="ECO:0000256" key="2">
    <source>
        <dbReference type="PROSITE-ProRule" id="PRU00497"/>
    </source>
</evidence>
<dbReference type="PROSITE" id="PS51155">
    <property type="entry name" value="CHIT_BIND_RR_2"/>
    <property type="match status" value="1"/>
</dbReference>
<evidence type="ECO:0000313" key="4">
    <source>
        <dbReference type="EMBL" id="KAG8227907.1"/>
    </source>
</evidence>
<keyword evidence="1 2" id="KW-0193">Cuticle</keyword>
<dbReference type="AlphaFoldDB" id="A0A8K0K578"/>
<dbReference type="OrthoDB" id="6368834at2759"/>